<evidence type="ECO:0000313" key="2">
    <source>
        <dbReference type="EMBL" id="AXA37067.1"/>
    </source>
</evidence>
<proteinExistence type="predicted"/>
<dbReference type="Proteomes" id="UP000262583">
    <property type="component" value="Chromosome"/>
</dbReference>
<dbReference type="AlphaFoldDB" id="A0A2Z4Y754"/>
<feature type="transmembrane region" description="Helical" evidence="1">
    <location>
        <begin position="6"/>
        <end position="27"/>
    </location>
</feature>
<keyword evidence="1" id="KW-0812">Transmembrane</keyword>
<evidence type="ECO:0000256" key="1">
    <source>
        <dbReference type="SAM" id="Phobius"/>
    </source>
</evidence>
<evidence type="ECO:0000313" key="3">
    <source>
        <dbReference type="Proteomes" id="UP000262583"/>
    </source>
</evidence>
<reference evidence="2 3" key="1">
    <citation type="submission" date="2018-05" db="EMBL/GenBank/DDBJ databases">
        <title>A metagenomic window into the 2 km-deep terrestrial subsurface aquifer revealed taxonomically and functionally diverse microbial community comprising novel uncultured bacterial lineages.</title>
        <authorList>
            <person name="Kadnikov V.V."/>
            <person name="Mardanov A.V."/>
            <person name="Beletsky A.V."/>
            <person name="Banks D."/>
            <person name="Pimenov N.V."/>
            <person name="Frank Y.A."/>
            <person name="Karnachuk O.V."/>
            <person name="Ravin N.V."/>
        </authorList>
    </citation>
    <scope>NUCLEOTIDE SEQUENCE [LARGE SCALE GENOMIC DNA]</scope>
    <source>
        <strain evidence="2">BY</strain>
    </source>
</reference>
<protein>
    <submittedName>
        <fullName evidence="2">Uncharacterized protein</fullName>
    </submittedName>
</protein>
<name>A0A2Z4Y754_SUMC1</name>
<dbReference type="EMBL" id="CP030759">
    <property type="protein sequence ID" value="AXA37067.1"/>
    <property type="molecule type" value="Genomic_DNA"/>
</dbReference>
<keyword evidence="1" id="KW-0472">Membrane</keyword>
<organism evidence="2 3">
    <name type="scientific">Sumerlaea chitinivorans</name>
    <dbReference type="NCBI Taxonomy" id="2250252"/>
    <lineage>
        <taxon>Bacteria</taxon>
        <taxon>Candidatus Sumerlaeota</taxon>
        <taxon>Candidatus Sumerlaeia</taxon>
        <taxon>Candidatus Sumerlaeales</taxon>
        <taxon>Candidatus Sumerlaeaceae</taxon>
        <taxon>Candidatus Sumerlaea</taxon>
    </lineage>
</organism>
<accession>A0A2Z4Y754</accession>
<sequence>MSLIEIVIASLIIGAAFLLTLGVLSYTRVESAKARDRGIMLDFMHHYLEVARAGPYDNVAPNRPINALYDGTRQILLPNGTRTTVNISFPPSDGQWRSLYTSAFLIFHPDLEWLKNRNPEYRVTISTQMVGGTARAKLIRLETRWRPPLGIGRQVQTLDMDTVIYPEFN</sequence>
<gene>
    <name evidence="2" type="ORF">BRCON_2290</name>
</gene>
<keyword evidence="1" id="KW-1133">Transmembrane helix</keyword>
<dbReference type="KEGG" id="schv:BRCON_2290"/>